<dbReference type="Proteomes" id="UP001161388">
    <property type="component" value="Unassembled WGS sequence"/>
</dbReference>
<dbReference type="RefSeq" id="WP_284371531.1">
    <property type="nucleotide sequence ID" value="NZ_BAABWP010000007.1"/>
</dbReference>
<accession>A0ABQ5VH45</accession>
<keyword evidence="1" id="KW-0812">Transmembrane</keyword>
<keyword evidence="3" id="KW-1185">Reference proteome</keyword>
<evidence type="ECO:0000313" key="3">
    <source>
        <dbReference type="Proteomes" id="UP001161388"/>
    </source>
</evidence>
<name>A0ABQ5VH45_9RHOB</name>
<evidence type="ECO:0000256" key="1">
    <source>
        <dbReference type="SAM" id="Phobius"/>
    </source>
</evidence>
<protein>
    <recommendedName>
        <fullName evidence="4">Glyceraldehyde-3-phosphate dehydrogenase</fullName>
    </recommendedName>
</protein>
<reference evidence="2" key="1">
    <citation type="journal article" date="2014" name="Int. J. Syst. Evol. Microbiol.">
        <title>Complete genome of a new Firmicutes species belonging to the dominant human colonic microbiota ('Ruminococcus bicirculans') reveals two chromosomes and a selective capacity to utilize plant glucans.</title>
        <authorList>
            <consortium name="NISC Comparative Sequencing Program"/>
            <person name="Wegmann U."/>
            <person name="Louis P."/>
            <person name="Goesmann A."/>
            <person name="Henrissat B."/>
            <person name="Duncan S.H."/>
            <person name="Flint H.J."/>
        </authorList>
    </citation>
    <scope>NUCLEOTIDE SEQUENCE</scope>
    <source>
        <strain evidence="2">NBRC 109915</strain>
    </source>
</reference>
<sequence>MTNPIAIFLGVFILGALVIDVMMFGTEHLIFLGKKFFELIEWIAFWR</sequence>
<gene>
    <name evidence="2" type="ORF">GCM10007927_11690</name>
</gene>
<reference evidence="2" key="2">
    <citation type="submission" date="2023-01" db="EMBL/GenBank/DDBJ databases">
        <title>Draft genome sequence of Sulfitobacter pacificus strain NBRC 109915.</title>
        <authorList>
            <person name="Sun Q."/>
            <person name="Mori K."/>
        </authorList>
    </citation>
    <scope>NUCLEOTIDE SEQUENCE</scope>
    <source>
        <strain evidence="2">NBRC 109915</strain>
    </source>
</reference>
<evidence type="ECO:0000313" key="2">
    <source>
        <dbReference type="EMBL" id="GLQ26366.1"/>
    </source>
</evidence>
<keyword evidence="1" id="KW-0472">Membrane</keyword>
<dbReference type="EMBL" id="BSNL01000001">
    <property type="protein sequence ID" value="GLQ26366.1"/>
    <property type="molecule type" value="Genomic_DNA"/>
</dbReference>
<organism evidence="2 3">
    <name type="scientific">Sulfitobacter pacificus</name>
    <dbReference type="NCBI Taxonomy" id="1499314"/>
    <lineage>
        <taxon>Bacteria</taxon>
        <taxon>Pseudomonadati</taxon>
        <taxon>Pseudomonadota</taxon>
        <taxon>Alphaproteobacteria</taxon>
        <taxon>Rhodobacterales</taxon>
        <taxon>Roseobacteraceae</taxon>
        <taxon>Sulfitobacter</taxon>
    </lineage>
</organism>
<proteinExistence type="predicted"/>
<comment type="caution">
    <text evidence="2">The sequence shown here is derived from an EMBL/GenBank/DDBJ whole genome shotgun (WGS) entry which is preliminary data.</text>
</comment>
<feature type="transmembrane region" description="Helical" evidence="1">
    <location>
        <begin position="6"/>
        <end position="25"/>
    </location>
</feature>
<evidence type="ECO:0008006" key="4">
    <source>
        <dbReference type="Google" id="ProtNLM"/>
    </source>
</evidence>
<keyword evidence="1" id="KW-1133">Transmembrane helix</keyword>